<dbReference type="EMBL" id="CP119391">
    <property type="protein sequence ID" value="WNK20469.1"/>
    <property type="molecule type" value="Genomic_DNA"/>
</dbReference>
<organism evidence="3 4">
    <name type="scientific">Halomonas piscis</name>
    <dbReference type="NCBI Taxonomy" id="3031727"/>
    <lineage>
        <taxon>Bacteria</taxon>
        <taxon>Pseudomonadati</taxon>
        <taxon>Pseudomonadota</taxon>
        <taxon>Gammaproteobacteria</taxon>
        <taxon>Oceanospirillales</taxon>
        <taxon>Halomonadaceae</taxon>
        <taxon>Halomonas</taxon>
    </lineage>
</organism>
<evidence type="ECO:0000256" key="2">
    <source>
        <dbReference type="SAM" id="Phobius"/>
    </source>
</evidence>
<feature type="transmembrane region" description="Helical" evidence="2">
    <location>
        <begin position="30"/>
        <end position="52"/>
    </location>
</feature>
<keyword evidence="2" id="KW-0472">Membrane</keyword>
<proteinExistence type="predicted"/>
<reference evidence="3 4" key="1">
    <citation type="submission" date="2023-03" db="EMBL/GenBank/DDBJ databases">
        <title>Halomonas sp. nov., isolated from Korean tranditional fermented seafood 'Jeotgal'.</title>
        <authorList>
            <person name="Kim B."/>
            <person name="Shin N.-R."/>
        </authorList>
    </citation>
    <scope>NUCLEOTIDE SEQUENCE [LARGE SCALE GENOMIC DNA]</scope>
    <source>
        <strain evidence="3 4">SG2L-4</strain>
    </source>
</reference>
<dbReference type="RefSeq" id="WP_311884147.1">
    <property type="nucleotide sequence ID" value="NZ_CP119391.1"/>
</dbReference>
<keyword evidence="4" id="KW-1185">Reference proteome</keyword>
<dbReference type="Proteomes" id="UP001301869">
    <property type="component" value="Chromosome"/>
</dbReference>
<protein>
    <submittedName>
        <fullName evidence="3">Uncharacterized protein</fullName>
    </submittedName>
</protein>
<sequence>MYPTHNTDRHQAACNAVEVAEVAGKRQQRLSCFSGGTLAGAFLAAFMGALALTVTSPVAQADETESYRAENAAGLFAEPLSSRQEDVASQRLSDAMLERIRGRYVQVRTPDHDAGTEINSVILWDERPTGGGGADTQSSLNSGTGNWQSSSVTTGREQ</sequence>
<feature type="compositionally biased region" description="Polar residues" evidence="1">
    <location>
        <begin position="135"/>
        <end position="158"/>
    </location>
</feature>
<evidence type="ECO:0000313" key="4">
    <source>
        <dbReference type="Proteomes" id="UP001301869"/>
    </source>
</evidence>
<accession>A0ABY9Z013</accession>
<feature type="region of interest" description="Disordered" evidence="1">
    <location>
        <begin position="125"/>
        <end position="158"/>
    </location>
</feature>
<gene>
    <name evidence="3" type="ORF">P1P91_01925</name>
</gene>
<evidence type="ECO:0000256" key="1">
    <source>
        <dbReference type="SAM" id="MobiDB-lite"/>
    </source>
</evidence>
<keyword evidence="2" id="KW-0812">Transmembrane</keyword>
<name>A0ABY9Z013_9GAMM</name>
<keyword evidence="2" id="KW-1133">Transmembrane helix</keyword>
<evidence type="ECO:0000313" key="3">
    <source>
        <dbReference type="EMBL" id="WNK20469.1"/>
    </source>
</evidence>